<dbReference type="Proteomes" id="UP000519004">
    <property type="component" value="Unassembled WGS sequence"/>
</dbReference>
<feature type="region of interest" description="Disordered" evidence="1">
    <location>
        <begin position="136"/>
        <end position="158"/>
    </location>
</feature>
<dbReference type="RefSeq" id="WP_183947852.1">
    <property type="nucleotide sequence ID" value="NZ_JACHHX010000006.1"/>
</dbReference>
<sequence>MSYISQALVLLALAAAAALWLHRRAQRRQNALGRLLDGADAMERLLHRTRERMNAMRGVVDRVPDDVGAVARASLDSDQVIQDALRDVLQHRLWIQRHGGHASQRELDEACAAMDRARERITAELDRLERAGAELTEATDAALEAARREPPELRRQSG</sequence>
<keyword evidence="3" id="KW-1185">Reference proteome</keyword>
<evidence type="ECO:0000256" key="1">
    <source>
        <dbReference type="SAM" id="MobiDB-lite"/>
    </source>
</evidence>
<comment type="caution">
    <text evidence="2">The sequence shown here is derived from an EMBL/GenBank/DDBJ whole genome shotgun (WGS) entry which is preliminary data.</text>
</comment>
<organism evidence="2 3">
    <name type="scientific">Rehaibacterium terrae</name>
    <dbReference type="NCBI Taxonomy" id="1341696"/>
    <lineage>
        <taxon>Bacteria</taxon>
        <taxon>Pseudomonadati</taxon>
        <taxon>Pseudomonadota</taxon>
        <taxon>Gammaproteobacteria</taxon>
        <taxon>Lysobacterales</taxon>
        <taxon>Lysobacteraceae</taxon>
        <taxon>Rehaibacterium</taxon>
    </lineage>
</organism>
<evidence type="ECO:0000313" key="2">
    <source>
        <dbReference type="EMBL" id="MBB5015244.1"/>
    </source>
</evidence>
<protein>
    <submittedName>
        <fullName evidence="2">Uncharacterized protein</fullName>
    </submittedName>
</protein>
<evidence type="ECO:0000313" key="3">
    <source>
        <dbReference type="Proteomes" id="UP000519004"/>
    </source>
</evidence>
<name>A0A7W8DE29_9GAMM</name>
<proteinExistence type="predicted"/>
<accession>A0A7W8DE29</accession>
<reference evidence="2 3" key="1">
    <citation type="submission" date="2020-08" db="EMBL/GenBank/DDBJ databases">
        <title>Genomic Encyclopedia of Type Strains, Phase IV (KMG-IV): sequencing the most valuable type-strain genomes for metagenomic binning, comparative biology and taxonomic classification.</title>
        <authorList>
            <person name="Goeker M."/>
        </authorList>
    </citation>
    <scope>NUCLEOTIDE SEQUENCE [LARGE SCALE GENOMIC DNA]</scope>
    <source>
        <strain evidence="2 3">DSM 25897</strain>
    </source>
</reference>
<feature type="compositionally biased region" description="Basic and acidic residues" evidence="1">
    <location>
        <begin position="145"/>
        <end position="158"/>
    </location>
</feature>
<gene>
    <name evidence="2" type="ORF">HNQ58_001130</name>
</gene>
<dbReference type="AlphaFoldDB" id="A0A7W8DE29"/>
<dbReference type="EMBL" id="JACHHX010000006">
    <property type="protein sequence ID" value="MBB5015244.1"/>
    <property type="molecule type" value="Genomic_DNA"/>
</dbReference>